<accession>A0A2H1FFA3</accession>
<reference evidence="3" key="1">
    <citation type="submission" date="2017-03" db="EMBL/GenBank/DDBJ databases">
        <authorList>
            <person name="Herbold C."/>
        </authorList>
    </citation>
    <scope>NUCLEOTIDE SEQUENCE [LARGE SCALE GENOMIC DNA]</scope>
</reference>
<feature type="transmembrane region" description="Helical" evidence="1">
    <location>
        <begin position="12"/>
        <end position="31"/>
    </location>
</feature>
<protein>
    <submittedName>
        <fullName evidence="2">Spherulin 4</fullName>
    </submittedName>
</protein>
<organism evidence="2 3">
    <name type="scientific">Candidatus Nitrosotalea okcheonensis</name>
    <dbReference type="NCBI Taxonomy" id="1903276"/>
    <lineage>
        <taxon>Archaea</taxon>
        <taxon>Nitrososphaerota</taxon>
        <taxon>Nitrososphaeria</taxon>
        <taxon>Nitrosotaleales</taxon>
        <taxon>Nitrosotaleaceae</taxon>
        <taxon>Nitrosotalea</taxon>
    </lineage>
</organism>
<proteinExistence type="predicted"/>
<dbReference type="EMBL" id="LT841358">
    <property type="protein sequence ID" value="SMH71437.1"/>
    <property type="molecule type" value="Genomic_DNA"/>
</dbReference>
<gene>
    <name evidence="2" type="ORF">NCS_11244</name>
</gene>
<keyword evidence="3" id="KW-1185">Reference proteome</keyword>
<evidence type="ECO:0000313" key="2">
    <source>
        <dbReference type="EMBL" id="SMH71437.1"/>
    </source>
</evidence>
<dbReference type="Pfam" id="PF12138">
    <property type="entry name" value="Spherulin4"/>
    <property type="match status" value="1"/>
</dbReference>
<keyword evidence="1" id="KW-0812">Transmembrane</keyword>
<keyword evidence="1" id="KW-0472">Membrane</keyword>
<dbReference type="PANTHER" id="PTHR35040">
    <property type="match status" value="1"/>
</dbReference>
<dbReference type="AlphaFoldDB" id="A0A2H1FFA3"/>
<name>A0A2H1FFA3_9ARCH</name>
<evidence type="ECO:0000313" key="3">
    <source>
        <dbReference type="Proteomes" id="UP000230607"/>
    </source>
</evidence>
<dbReference type="Proteomes" id="UP000230607">
    <property type="component" value="Chromosome 1"/>
</dbReference>
<evidence type="ECO:0000256" key="1">
    <source>
        <dbReference type="SAM" id="Phobius"/>
    </source>
</evidence>
<dbReference type="InterPro" id="IPR021986">
    <property type="entry name" value="Spherulin4"/>
</dbReference>
<dbReference type="PANTHER" id="PTHR35040:SF9">
    <property type="entry name" value="4-LIKE CELL SURFACE PROTEIN, PUTATIVE (AFU_ORTHOLOGUE AFUA_4G14080)-RELATED"/>
    <property type="match status" value="1"/>
</dbReference>
<sequence length="280" mass="30804">MKHDLFGNWKIIILGLSSGVFLTVIFLTAALSSPTINVDDTKTGILIPLYRHPDSTWDDLIQVKHAHPSVTIIAIVNPDNGPGFWDPTYVLGIKKLQSAGIPSLGYVYTSYGSRNSSEITADIGVYKNWYGVNGIFFDEMAHVPGKEGYYLHLNNYAKSLGLNFTVGNPGKDISPSYLGTVDNIVIYENSGLPSIELLTGWHTKYSKSNFSILSYGVDNLDEKFVQSASKHVGLIYITDKTLPNPWYSLTSYLDKLASLVASSSDSKKDLVSPMPAQNKQ</sequence>
<keyword evidence="1" id="KW-1133">Transmembrane helix</keyword>